<evidence type="ECO:0000313" key="1">
    <source>
        <dbReference type="EMBL" id="CAI2362441.1"/>
    </source>
</evidence>
<sequence>MESTLKCEIGSCANTALHYQKDFKVYICEEHSKMTQSQNCEKLEDSEGIEETLKVLEECIKNFSVSAESEDKKEDLANNKEFIDSFKEKLTQISTNFNCERENQNFHQYSSIRKEVASVAKELKENPFFQKFCIHSYISLMCDYLSFDKAKVENITDSVYEQEEDPIEPQELLPVHPQPEYQQQSTLEDELQTLKLRFDQFKTKALTMINLRSHNDLEESYELITGQKLQIEADKRISFDCSSEENTKFMESISDRVLPDYPCLRIDRINADFRLMKQFVISSFPQRVERLDFNTNGIMSNADDILDIYSHISSRVTQQIYLYNFEVSEHSMKILLNTSRLNQNILGFIYCKIDLDTVPNFKHSLNSSKIKTLNFAYCGEPEYCDWKNYPERFSNLIQGLSQSERCRYTLKDIHLKKCGLSKDSVRKVLDTNGFNKTNILNHSINSIISINPSFSSKSSISPSKIPLPSTNFQLSLLKIQNLNKPKPGQAKRATHNLHNLACPIS</sequence>
<keyword evidence="2" id="KW-1185">Reference proteome</keyword>
<comment type="caution">
    <text evidence="1">The sequence shown here is derived from an EMBL/GenBank/DDBJ whole genome shotgun (WGS) entry which is preliminary data.</text>
</comment>
<accession>A0AAD1U944</accession>
<dbReference type="Proteomes" id="UP001295684">
    <property type="component" value="Unassembled WGS sequence"/>
</dbReference>
<name>A0AAD1U944_EUPCR</name>
<protein>
    <submittedName>
        <fullName evidence="1">Uncharacterized protein</fullName>
    </submittedName>
</protein>
<dbReference type="EMBL" id="CAMPGE010003602">
    <property type="protein sequence ID" value="CAI2362441.1"/>
    <property type="molecule type" value="Genomic_DNA"/>
</dbReference>
<evidence type="ECO:0000313" key="2">
    <source>
        <dbReference type="Proteomes" id="UP001295684"/>
    </source>
</evidence>
<dbReference type="AlphaFoldDB" id="A0AAD1U944"/>
<reference evidence="1" key="1">
    <citation type="submission" date="2023-07" db="EMBL/GenBank/DDBJ databases">
        <authorList>
            <consortium name="AG Swart"/>
            <person name="Singh M."/>
            <person name="Singh A."/>
            <person name="Seah K."/>
            <person name="Emmerich C."/>
        </authorList>
    </citation>
    <scope>NUCLEOTIDE SEQUENCE</scope>
    <source>
        <strain evidence="1">DP1</strain>
    </source>
</reference>
<proteinExistence type="predicted"/>
<gene>
    <name evidence="1" type="ORF">ECRASSUSDP1_LOCUS3764</name>
</gene>
<organism evidence="1 2">
    <name type="scientific">Euplotes crassus</name>
    <dbReference type="NCBI Taxonomy" id="5936"/>
    <lineage>
        <taxon>Eukaryota</taxon>
        <taxon>Sar</taxon>
        <taxon>Alveolata</taxon>
        <taxon>Ciliophora</taxon>
        <taxon>Intramacronucleata</taxon>
        <taxon>Spirotrichea</taxon>
        <taxon>Hypotrichia</taxon>
        <taxon>Euplotida</taxon>
        <taxon>Euplotidae</taxon>
        <taxon>Moneuplotes</taxon>
    </lineage>
</organism>